<keyword evidence="2" id="KW-1133">Transmembrane helix</keyword>
<dbReference type="Gene3D" id="2.40.10.10">
    <property type="entry name" value="Trypsin-like serine proteases"/>
    <property type="match status" value="2"/>
</dbReference>
<dbReference type="GeneID" id="36406020"/>
<dbReference type="PANTHER" id="PTHR36234:SF5">
    <property type="entry name" value="LYSYL ENDOPEPTIDASE"/>
    <property type="match status" value="1"/>
</dbReference>
<keyword evidence="2" id="KW-0472">Membrane</keyword>
<organism evidence="3 4">
    <name type="scientific">Plasmopara halstedii</name>
    <name type="common">Downy mildew of sunflower</name>
    <dbReference type="NCBI Taxonomy" id="4781"/>
    <lineage>
        <taxon>Eukaryota</taxon>
        <taxon>Sar</taxon>
        <taxon>Stramenopiles</taxon>
        <taxon>Oomycota</taxon>
        <taxon>Peronosporomycetes</taxon>
        <taxon>Peronosporales</taxon>
        <taxon>Peronosporaceae</taxon>
        <taxon>Plasmopara</taxon>
    </lineage>
</organism>
<name>A0A0P1AIC7_PLAHL</name>
<dbReference type="Pfam" id="PF13365">
    <property type="entry name" value="Trypsin_2"/>
    <property type="match status" value="1"/>
</dbReference>
<keyword evidence="4" id="KW-1185">Reference proteome</keyword>
<sequence>MDAIMSTSNQFFSNLLTHHQLDVETSRDHYQQRYRIHALGFVVVIMIMAYYTYPLSSKSLRNTFISHNTTHDILDLNKDSNFSETAFVSIGMGCPDFQTAYNSAESGSSLPFRSFTLFKGSEYALVELHFTKLWLPSAVSVVLRGIEGYDIEDHVLNLSLIYPSGPNYDHVTSPPMFTKELRIEFYRENNSLHSKEINKSFVDTFKRDSKCFGFALDLYDYVLDENNDPIIATGASICATDNTVNAICCYADNTTRTAYLASRSVARLKISKGLNEWAYCTGWMLGNMGHILTNNHCVSTIIEASSTSVEFMVEDPFCRDDFGECPGDVIALSTELVLTSVNLDYALLKIPIDGAKWAQKYGYLRLKTRAGVVGELLYIPQYPKGRNKRIAIEDDYANKVALLSLNASACGIEGYSYSGDTQTGSSGSPVISLSDHGVVALHHCGKLCANSGIPATAIVTDLYLNGLDVADFDMIDDESTYGANAARFAEYTPSIPEFVQPKSIRLTLDGAITIASGSATIDMVNFTLLKDADISFAVISVEIADNGTFIDLNHDCRATYLDSVLYLFFENSSVPIFFLDDCNLNEHIEGGSVSFRDPHKQIYLKMGSYALVIAATGSNPEDVFARKQIFNDSLEIYSCRSRSSYGSYRLQISSTVGDNPFKFTSIPPTVTINPKECQKSAKEICFDVED</sequence>
<reference evidence="4" key="1">
    <citation type="submission" date="2014-09" db="EMBL/GenBank/DDBJ databases">
        <authorList>
            <person name="Sharma Rahul"/>
            <person name="Thines Marco"/>
        </authorList>
    </citation>
    <scope>NUCLEOTIDE SEQUENCE [LARGE SCALE GENOMIC DNA]</scope>
</reference>
<dbReference type="InterPro" id="IPR009003">
    <property type="entry name" value="Peptidase_S1_PA"/>
</dbReference>
<dbReference type="RefSeq" id="XP_024577151.1">
    <property type="nucleotide sequence ID" value="XM_024726478.1"/>
</dbReference>
<evidence type="ECO:0000256" key="2">
    <source>
        <dbReference type="SAM" id="Phobius"/>
    </source>
</evidence>
<dbReference type="SUPFAM" id="SSF50494">
    <property type="entry name" value="Trypsin-like serine proteases"/>
    <property type="match status" value="1"/>
</dbReference>
<dbReference type="EMBL" id="CCYD01000523">
    <property type="protein sequence ID" value="CEG40782.1"/>
    <property type="molecule type" value="Genomic_DNA"/>
</dbReference>
<feature type="transmembrane region" description="Helical" evidence="2">
    <location>
        <begin position="36"/>
        <end position="53"/>
    </location>
</feature>
<accession>A0A0P1AIC7</accession>
<proteinExistence type="predicted"/>
<dbReference type="OrthoDB" id="100767at2759"/>
<keyword evidence="1" id="KW-0843">Virulence</keyword>
<evidence type="ECO:0000313" key="3">
    <source>
        <dbReference type="EMBL" id="CEG40782.1"/>
    </source>
</evidence>
<dbReference type="AlphaFoldDB" id="A0A0P1AIC7"/>
<dbReference type="Proteomes" id="UP000054928">
    <property type="component" value="Unassembled WGS sequence"/>
</dbReference>
<evidence type="ECO:0000313" key="4">
    <source>
        <dbReference type="Proteomes" id="UP000054928"/>
    </source>
</evidence>
<protein>
    <submittedName>
        <fullName evidence="3">Trypsin-like cysteine/serine peptidase domain</fullName>
    </submittedName>
</protein>
<dbReference type="InterPro" id="IPR043504">
    <property type="entry name" value="Peptidase_S1_PA_chymotrypsin"/>
</dbReference>
<keyword evidence="2" id="KW-0812">Transmembrane</keyword>
<dbReference type="PANTHER" id="PTHR36234">
    <property type="entry name" value="LYSYL ENDOPEPTIDASE"/>
    <property type="match status" value="1"/>
</dbReference>
<evidence type="ECO:0000256" key="1">
    <source>
        <dbReference type="ARBA" id="ARBA00023026"/>
    </source>
</evidence>